<evidence type="ECO:0000313" key="2">
    <source>
        <dbReference type="Proteomes" id="UP000798662"/>
    </source>
</evidence>
<dbReference type="EMBL" id="CM020618">
    <property type="protein sequence ID" value="KAK1860973.1"/>
    <property type="molecule type" value="Genomic_DNA"/>
</dbReference>
<sequence length="164" mass="17268">MRFLRLSSAFVPAAPAPPTAAWHRPGGGPSHRPSRRPAPAVSVAAASRRQPRMAEAGGPGGGSSRGSGGGVRKTPAQLFADTQLVYSTSKPPWCQPWTITLTGSVAIGGAWLLFPSFPGSVLAVGTTAAVSLWWWTFLIAYPQATLRYTAADERRAEAAGDDRR</sequence>
<reference evidence="1" key="1">
    <citation type="submission" date="2019-11" db="EMBL/GenBank/DDBJ databases">
        <title>Nori genome reveals adaptations in red seaweeds to the harsh intertidal environment.</title>
        <authorList>
            <person name="Wang D."/>
            <person name="Mao Y."/>
        </authorList>
    </citation>
    <scope>NUCLEOTIDE SEQUENCE</scope>
    <source>
        <tissue evidence="1">Gametophyte</tissue>
    </source>
</reference>
<accession>A0ACC3BTS7</accession>
<keyword evidence="2" id="KW-1185">Reference proteome</keyword>
<gene>
    <name evidence="1" type="ORF">I4F81_003560</name>
</gene>
<protein>
    <submittedName>
        <fullName evidence="1">Uncharacterized protein</fullName>
    </submittedName>
</protein>
<comment type="caution">
    <text evidence="1">The sequence shown here is derived from an EMBL/GenBank/DDBJ whole genome shotgun (WGS) entry which is preliminary data.</text>
</comment>
<name>A0ACC3BTS7_PYRYE</name>
<organism evidence="1 2">
    <name type="scientific">Pyropia yezoensis</name>
    <name type="common">Susabi-nori</name>
    <name type="synonym">Porphyra yezoensis</name>
    <dbReference type="NCBI Taxonomy" id="2788"/>
    <lineage>
        <taxon>Eukaryota</taxon>
        <taxon>Rhodophyta</taxon>
        <taxon>Bangiophyceae</taxon>
        <taxon>Bangiales</taxon>
        <taxon>Bangiaceae</taxon>
        <taxon>Pyropia</taxon>
    </lineage>
</organism>
<evidence type="ECO:0000313" key="1">
    <source>
        <dbReference type="EMBL" id="KAK1860973.1"/>
    </source>
</evidence>
<dbReference type="Proteomes" id="UP000798662">
    <property type="component" value="Chromosome 1"/>
</dbReference>
<proteinExistence type="predicted"/>